<dbReference type="NCBIfam" id="NF005084">
    <property type="entry name" value="PRK06519.1"/>
    <property type="match status" value="1"/>
</dbReference>
<organism evidence="3 4">
    <name type="scientific">Aureimonas altamirensis</name>
    <dbReference type="NCBI Taxonomy" id="370622"/>
    <lineage>
        <taxon>Bacteria</taxon>
        <taxon>Pseudomonadati</taxon>
        <taxon>Pseudomonadota</taxon>
        <taxon>Alphaproteobacteria</taxon>
        <taxon>Hyphomicrobiales</taxon>
        <taxon>Aurantimonadaceae</taxon>
        <taxon>Aureimonas</taxon>
    </lineage>
</organism>
<dbReference type="PANTHER" id="PTHR11712:SF336">
    <property type="entry name" value="3-OXOACYL-[ACYL-CARRIER-PROTEIN] SYNTHASE, MITOCHONDRIAL"/>
    <property type="match status" value="1"/>
</dbReference>
<comment type="caution">
    <text evidence="3">The sequence shown here is derived from an EMBL/GenBank/DDBJ whole genome shotgun (WGS) entry which is preliminary data.</text>
</comment>
<dbReference type="EMBL" id="JRFJ01000002">
    <property type="protein sequence ID" value="KHJ54775.1"/>
    <property type="molecule type" value="Genomic_DNA"/>
</dbReference>
<evidence type="ECO:0000256" key="1">
    <source>
        <dbReference type="ARBA" id="ARBA00022679"/>
    </source>
</evidence>
<dbReference type="PANTHER" id="PTHR11712">
    <property type="entry name" value="POLYKETIDE SYNTHASE-RELATED"/>
    <property type="match status" value="1"/>
</dbReference>
<dbReference type="SUPFAM" id="SSF53901">
    <property type="entry name" value="Thiolase-like"/>
    <property type="match status" value="2"/>
</dbReference>
<dbReference type="Gene3D" id="3.40.47.10">
    <property type="match status" value="1"/>
</dbReference>
<sequence>MAKQSVVVTGIGLVSSLGEGVETHLRQLAGASAPQPIIEAGAYAPALVHPLPPIDWSTQIERKGDLRQMETWQKLGTYTAGLALDDAAIPEDEAFRSTIDMIVAAGGGERDETVDALVMARSRGAEDPRADINELLMTELRPTLFLAQLSNLMAGNISIVHKVTGSSRTFMGEESAGISAFHVAASRIAAGQSRICLVGGAFSAQRKDILVNYELGDYLLHAPWQPVFSRSGKGGFTPGAMGAFLVLESAQSAAERNVPAYAKLGFVAGDRGPRDEEALAARLSRMFADSGADARDLMVLSGATGLQPITDVERRAIAARYPDAALRAYGNAMGHGMEAQFGMGLALAAAAVSRGAMPAPADGGEERPADFTPRQALVTTIGHVRGEGVGLLEAIG</sequence>
<dbReference type="InterPro" id="IPR000794">
    <property type="entry name" value="Beta-ketoacyl_synthase"/>
</dbReference>
<dbReference type="AlphaFoldDB" id="A0A0B1Q7H9"/>
<dbReference type="STRING" id="370622.LA66_09365"/>
<reference evidence="3 4" key="1">
    <citation type="submission" date="2014-09" db="EMBL/GenBank/DDBJ databases">
        <title>Isolation and characterization of Aurantimonas altamirensis ON-56566 from clinical sample following a dog bite.</title>
        <authorList>
            <person name="Eshaghi A."/>
            <person name="Li A."/>
            <person name="Shahinas D."/>
            <person name="Bahn P."/>
            <person name="Kus J.V."/>
            <person name="Patel S.N."/>
        </authorList>
    </citation>
    <scope>NUCLEOTIDE SEQUENCE [LARGE SCALE GENOMIC DNA]</scope>
    <source>
        <strain evidence="3 4">ON-56566</strain>
    </source>
</reference>
<dbReference type="Proteomes" id="UP000030826">
    <property type="component" value="Unassembled WGS sequence"/>
</dbReference>
<keyword evidence="1 3" id="KW-0808">Transferase</keyword>
<gene>
    <name evidence="3" type="ORF">LA66_09365</name>
</gene>
<name>A0A0B1Q7H9_9HYPH</name>
<evidence type="ECO:0000313" key="3">
    <source>
        <dbReference type="EMBL" id="KHJ54775.1"/>
    </source>
</evidence>
<dbReference type="InterPro" id="IPR014030">
    <property type="entry name" value="Ketoacyl_synth_N"/>
</dbReference>
<dbReference type="RefSeq" id="WP_039191741.1">
    <property type="nucleotide sequence ID" value="NZ_JRFJ01000002.1"/>
</dbReference>
<dbReference type="OrthoDB" id="9808685at2"/>
<proteinExistence type="predicted"/>
<accession>A0A0B1Q7H9</accession>
<evidence type="ECO:0000313" key="4">
    <source>
        <dbReference type="Proteomes" id="UP000030826"/>
    </source>
</evidence>
<dbReference type="Pfam" id="PF00109">
    <property type="entry name" value="ketoacyl-synt"/>
    <property type="match status" value="1"/>
</dbReference>
<evidence type="ECO:0000259" key="2">
    <source>
        <dbReference type="Pfam" id="PF00109"/>
    </source>
</evidence>
<dbReference type="GO" id="GO:0006633">
    <property type="term" value="P:fatty acid biosynthetic process"/>
    <property type="evidence" value="ECO:0007669"/>
    <property type="project" value="TreeGrafter"/>
</dbReference>
<dbReference type="GO" id="GO:0004315">
    <property type="term" value="F:3-oxoacyl-[acyl-carrier-protein] synthase activity"/>
    <property type="evidence" value="ECO:0007669"/>
    <property type="project" value="UniProtKB-EC"/>
</dbReference>
<protein>
    <submittedName>
        <fullName evidence="3">3-oxoacyl-ACP synthase</fullName>
        <ecNumber evidence="3">2.3.1.41</ecNumber>
    </submittedName>
</protein>
<keyword evidence="3" id="KW-0012">Acyltransferase</keyword>
<dbReference type="EC" id="2.3.1.41" evidence="3"/>
<feature type="domain" description="Beta-ketoacyl synthase-like N-terminal" evidence="2">
    <location>
        <begin position="5"/>
        <end position="252"/>
    </location>
</feature>
<dbReference type="InterPro" id="IPR016039">
    <property type="entry name" value="Thiolase-like"/>
</dbReference>